<dbReference type="EMBL" id="MU167215">
    <property type="protein sequence ID" value="KAG0151022.1"/>
    <property type="molecule type" value="Genomic_DNA"/>
</dbReference>
<evidence type="ECO:0000313" key="2">
    <source>
        <dbReference type="Proteomes" id="UP000886653"/>
    </source>
</evidence>
<evidence type="ECO:0000313" key="1">
    <source>
        <dbReference type="EMBL" id="KAG0151022.1"/>
    </source>
</evidence>
<proteinExistence type="predicted"/>
<sequence length="73" mass="8597">MKELFRVYMEDYNNATLPHQNILHFGERQSQDVCCYSRQTTTDSTGYDPRADKAVLAAQHKRVAKNNRKVLHW</sequence>
<accession>A0A9P6NV93</accession>
<reference evidence="1" key="1">
    <citation type="submission" date="2013-11" db="EMBL/GenBank/DDBJ databases">
        <title>Genome sequence of the fusiform rust pathogen reveals effectors for host alternation and coevolution with pine.</title>
        <authorList>
            <consortium name="DOE Joint Genome Institute"/>
            <person name="Smith K."/>
            <person name="Pendleton A."/>
            <person name="Kubisiak T."/>
            <person name="Anderson C."/>
            <person name="Salamov A."/>
            <person name="Aerts A."/>
            <person name="Riley R."/>
            <person name="Clum A."/>
            <person name="Lindquist E."/>
            <person name="Ence D."/>
            <person name="Campbell M."/>
            <person name="Kronenberg Z."/>
            <person name="Feau N."/>
            <person name="Dhillon B."/>
            <person name="Hamelin R."/>
            <person name="Burleigh J."/>
            <person name="Smith J."/>
            <person name="Yandell M."/>
            <person name="Nelson C."/>
            <person name="Grigoriev I."/>
            <person name="Davis J."/>
        </authorList>
    </citation>
    <scope>NUCLEOTIDE SEQUENCE</scope>
    <source>
        <strain evidence="1">G11</strain>
    </source>
</reference>
<protein>
    <submittedName>
        <fullName evidence="1">Uncharacterized protein</fullName>
    </submittedName>
</protein>
<comment type="caution">
    <text evidence="1">The sequence shown here is derived from an EMBL/GenBank/DDBJ whole genome shotgun (WGS) entry which is preliminary data.</text>
</comment>
<dbReference type="Proteomes" id="UP000886653">
    <property type="component" value="Unassembled WGS sequence"/>
</dbReference>
<name>A0A9P6NV93_9BASI</name>
<dbReference type="AlphaFoldDB" id="A0A9P6NV93"/>
<organism evidence="1 2">
    <name type="scientific">Cronartium quercuum f. sp. fusiforme G11</name>
    <dbReference type="NCBI Taxonomy" id="708437"/>
    <lineage>
        <taxon>Eukaryota</taxon>
        <taxon>Fungi</taxon>
        <taxon>Dikarya</taxon>
        <taxon>Basidiomycota</taxon>
        <taxon>Pucciniomycotina</taxon>
        <taxon>Pucciniomycetes</taxon>
        <taxon>Pucciniales</taxon>
        <taxon>Coleosporiaceae</taxon>
        <taxon>Cronartium</taxon>
    </lineage>
</organism>
<keyword evidence="2" id="KW-1185">Reference proteome</keyword>
<dbReference type="OrthoDB" id="2538345at2759"/>
<gene>
    <name evidence="1" type="ORF">CROQUDRAFT_707617</name>
</gene>